<organism evidence="1 2">
    <name type="scientific">Fusobacterium equinum</name>
    <dbReference type="NCBI Taxonomy" id="134605"/>
    <lineage>
        <taxon>Bacteria</taxon>
        <taxon>Fusobacteriati</taxon>
        <taxon>Fusobacteriota</taxon>
        <taxon>Fusobacteriia</taxon>
        <taxon>Fusobacteriales</taxon>
        <taxon>Fusobacteriaceae</taxon>
        <taxon>Fusobacterium</taxon>
    </lineage>
</organism>
<dbReference type="EMBL" id="LRPX01000069">
    <property type="protein sequence ID" value="KXA13474.1"/>
    <property type="molecule type" value="Genomic_DNA"/>
</dbReference>
<dbReference type="STRING" id="134605.HMPREF3206_01376"/>
<keyword evidence="2" id="KW-1185">Reference proteome</keyword>
<accession>A0A133NB02</accession>
<dbReference type="PATRIC" id="fig|134605.3.peg.1362"/>
<gene>
    <name evidence="1" type="ORF">HMPREF3206_01376</name>
</gene>
<name>A0A133NB02_9FUSO</name>
<proteinExistence type="predicted"/>
<comment type="caution">
    <text evidence="1">The sequence shown here is derived from an EMBL/GenBank/DDBJ whole genome shotgun (WGS) entry which is preliminary data.</text>
</comment>
<reference evidence="2" key="1">
    <citation type="submission" date="2016-01" db="EMBL/GenBank/DDBJ databases">
        <authorList>
            <person name="Mitreva M."/>
            <person name="Pepin K.H."/>
            <person name="Mihindukulasuriya K.A."/>
            <person name="Fulton R."/>
            <person name="Fronick C."/>
            <person name="O'Laughlin M."/>
            <person name="Miner T."/>
            <person name="Herter B."/>
            <person name="Rosa B.A."/>
            <person name="Cordes M."/>
            <person name="Tomlinson C."/>
            <person name="Wollam A."/>
            <person name="Palsikar V.B."/>
            <person name="Mardis E.R."/>
            <person name="Wilson R.K."/>
        </authorList>
    </citation>
    <scope>NUCLEOTIDE SEQUENCE [LARGE SCALE GENOMIC DNA]</scope>
    <source>
        <strain evidence="2">CMW8396</strain>
    </source>
</reference>
<protein>
    <submittedName>
        <fullName evidence="1">Uncharacterized protein</fullName>
    </submittedName>
</protein>
<sequence>MTEPNSSQEQWKVFISEVKLAVEEKKIKMLQEKMMVSQKNKYIYQELSKLDMEQQDIQFYFKEPEYNFPKIQGLVAIQYADRTEYFNIFYTWKNGKWWISDLEERR</sequence>
<evidence type="ECO:0000313" key="1">
    <source>
        <dbReference type="EMBL" id="KXA13474.1"/>
    </source>
</evidence>
<dbReference type="AlphaFoldDB" id="A0A133NB02"/>
<evidence type="ECO:0000313" key="2">
    <source>
        <dbReference type="Proteomes" id="UP000070617"/>
    </source>
</evidence>
<dbReference type="Proteomes" id="UP000070617">
    <property type="component" value="Unassembled WGS sequence"/>
</dbReference>